<dbReference type="HOGENOM" id="CLU_237288_0_0_1"/>
<sequence>MSNDLSSILARHNLKGINVANFSPSSASSASSQRPSPQHQSYQYAPPPPQQPYQYPTSVPQPRAQYTWTPPQGGGGAAVRPSFAWPAPPQPRYTIDPRHYSYDIWGKAPVFSMDEEDEAGEENEAEGEEEAGKEEEAKADDGVQGTGEVALEGEDAQENGQQDNGVQEGEEAVAGMEEEVTAEGNAQGKEEAGAEGDADAAAGMEESIEAETTADEVLAEETVGASTQGENISLEGPEPELDAATSVTETSPDASNAEPPSDLPQDDASSSPDVLTTTGPPVEEVTAAAPTESTPGETDAEAPSELVASSAADAAAHKSESVPDADVHKEVDDQTDKRSIELADTSVEEMAATEEPVAEQPDEFSDHESRGFEPASEVKEEPVDPPQQLESQAEDIGTDDKAVAGTPEPSDGNPSSTDPIPEDAIAEDEPSDDIPEEPPSAPEVDAKTPETEPAVDTVSTESDDAGLVAISPESEHTPGSAPIEASSDPDETVQIIDAGNDGSTDDTAAIIVVVPPSDDTAAIIVPPPPPSPGPRVTIAEPIKPSKLSKKKTSSSKSSKSRSSERPKEKPVEIIQLREGKSKTISKAKSKKKSKSVSSKGGESSGPPPPPPPLTVVDVPPRAPSPPPNGHVIDSEDVEVEETKVINITAVLDDTAFLPEAECEAMEIIAAEEAPMVDVPDQGETSAETMEQKEEIIPANALLTPPEVEAIICPLENGNPGEGVEFGADAENESVLTPAEIDLSPPEANHTSEKPQADDPADVNPPQGLPPHTSLSDDGTSIAEPITINPENHNGPEPVTAKEQTQTASIAEPLVEENGETETPIPPNVESQVDEELESVDEPSEAVIEETVSSDDTHNGVDEAESQNLSIEPENPEGSIPKDAHEVVLGLGTVEPKPEENISIEETAPIADTEPASSVSMEESQPVSSEIVNEPKPTLMELAALVLSTEAALMISKTTAVPEAAPADTDVSTTQSAAVEEASDPVPEAIGGQDNDLNGQAVIVLLPDDEDTLDVPPEAPMPPEKEAPDANLEAGDAGEANQHQETEETSEQMENENIQPELSPKVVAPVEDEVGDREPKVKTEVSDSLDRNAETLVADVSRASATTGVLDEQNPEAGKLNTDALTTDAPEVSEPQTTVISSPAVEEPDAIQTVEAPQQSKDQDLSDANIDVVRQTDVPASEEEALADSVTDTEVHDLDTPVTEGDSGEDVSATSPASTPKNKTEYAEPAEELQQVALAEVSTEAEVAKELVTDDVEVGKLADNEAPTGPVIEEPANDVAEGVVASESVFEQVEDASKPFVVEPADSEARETPEKHVSVHFTESHNIEDFSEQSIEVALEYISGKEVDAVVNTINDTDNASTTTVGAGAQAEDHDLQLLSMPVLAEEAQAVEIEGTKTSQGAGEDISKSEKEEKTTKAAEPVDTPLLDETPESNEIYSPGEQPIPPVEESPTEPPELAEPEEQPEPVVSEEPIESERAAQPNTPTQAPSTEAEVLPGDSASQQSGIETLRDSEATHGSPLLEEPAADMPAPVEDAPAKQSSKVSFEKPPVAPHSREPVSPPRERRKSSKSSSSRHSSSRHKVKDVSSTAPDPKPAPPSTRSRRRSSTANAPAPGLFRTPSTTKPRPTRAELAEQAEMRRREAEIAAREQEVQRQLRRARKRAAVEEQERRLQEKEEELARLEAIEKEQKKARREEKKRRAQEALEQERAARERTEEEARQKEFERAERRRRRKEAEVSDSRRHREDRAKAHKQSTSHREPRIRETSPIPEPKVSRHRTEDIGAERRRSGDEYYIREVPAPSRDPEQRRHRRSTRRTSEKNEKPKKGFWKSILGRI</sequence>
<feature type="compositionally biased region" description="Basic and acidic residues" evidence="1">
    <location>
        <begin position="1404"/>
        <end position="1416"/>
    </location>
</feature>
<reference evidence="2 3" key="1">
    <citation type="journal article" date="2014" name="BMC Genomics">
        <title>Genome sequencing of four Aureobasidium pullulans varieties: biotechnological potential, stress tolerance, and description of new species.</title>
        <authorList>
            <person name="Gostin Ar C."/>
            <person name="Ohm R.A."/>
            <person name="Kogej T."/>
            <person name="Sonjak S."/>
            <person name="Turk M."/>
            <person name="Zajc J."/>
            <person name="Zalar P."/>
            <person name="Grube M."/>
            <person name="Sun H."/>
            <person name="Han J."/>
            <person name="Sharma A."/>
            <person name="Chiniquy J."/>
            <person name="Ngan C.Y."/>
            <person name="Lipzen A."/>
            <person name="Barry K."/>
            <person name="Grigoriev I.V."/>
            <person name="Gunde-Cimerman N."/>
        </authorList>
    </citation>
    <scope>NUCLEOTIDE SEQUENCE [LARGE SCALE GENOMIC DNA]</scope>
    <source>
        <strain evidence="2 3">CBS 147.97</strain>
    </source>
</reference>
<dbReference type="Proteomes" id="UP000027730">
    <property type="component" value="Unassembled WGS sequence"/>
</dbReference>
<accession>A0A074X313</accession>
<feature type="region of interest" description="Disordered" evidence="1">
    <location>
        <begin position="741"/>
        <end position="881"/>
    </location>
</feature>
<feature type="compositionally biased region" description="Polar residues" evidence="1">
    <location>
        <begin position="267"/>
        <end position="279"/>
    </location>
</feature>
<organism evidence="2 3">
    <name type="scientific">Aureobasidium namibiae CBS 147.97</name>
    <dbReference type="NCBI Taxonomy" id="1043004"/>
    <lineage>
        <taxon>Eukaryota</taxon>
        <taxon>Fungi</taxon>
        <taxon>Dikarya</taxon>
        <taxon>Ascomycota</taxon>
        <taxon>Pezizomycotina</taxon>
        <taxon>Dothideomycetes</taxon>
        <taxon>Dothideomycetidae</taxon>
        <taxon>Dothideales</taxon>
        <taxon>Saccotheciaceae</taxon>
        <taxon>Aureobasidium</taxon>
    </lineage>
</organism>
<feature type="compositionally biased region" description="Basic and acidic residues" evidence="1">
    <location>
        <begin position="1661"/>
        <end position="1693"/>
    </location>
</feature>
<gene>
    <name evidence="2" type="ORF">M436DRAFT_78162</name>
</gene>
<feature type="compositionally biased region" description="Basic and acidic residues" evidence="1">
    <location>
        <begin position="1814"/>
        <end position="1823"/>
    </location>
</feature>
<dbReference type="RefSeq" id="XP_013431283.1">
    <property type="nucleotide sequence ID" value="XM_013575829.1"/>
</dbReference>
<feature type="region of interest" description="Disordered" evidence="1">
    <location>
        <begin position="1389"/>
        <end position="1834"/>
    </location>
</feature>
<protein>
    <submittedName>
        <fullName evidence="2">Uncharacterized protein</fullName>
    </submittedName>
</protein>
<feature type="compositionally biased region" description="Acidic residues" evidence="1">
    <location>
        <begin position="113"/>
        <end position="133"/>
    </location>
</feature>
<evidence type="ECO:0000313" key="3">
    <source>
        <dbReference type="Proteomes" id="UP000027730"/>
    </source>
</evidence>
<dbReference type="GeneID" id="25416168"/>
<feature type="compositionally biased region" description="Acidic residues" evidence="1">
    <location>
        <begin position="420"/>
        <end position="436"/>
    </location>
</feature>
<feature type="compositionally biased region" description="Basic and acidic residues" evidence="1">
    <location>
        <begin position="1699"/>
        <end position="1747"/>
    </location>
</feature>
<feature type="compositionally biased region" description="Low complexity" evidence="1">
    <location>
        <begin position="23"/>
        <end position="44"/>
    </location>
</feature>
<feature type="compositionally biased region" description="Basic and acidic residues" evidence="1">
    <location>
        <begin position="1626"/>
        <end position="1652"/>
    </location>
</feature>
<dbReference type="OrthoDB" id="3940797at2759"/>
<feature type="compositionally biased region" description="Low complexity" evidence="1">
    <location>
        <begin position="1605"/>
        <end position="1623"/>
    </location>
</feature>
<feature type="region of interest" description="Disordered" evidence="1">
    <location>
        <begin position="19"/>
        <end position="97"/>
    </location>
</feature>
<feature type="compositionally biased region" description="Polar residues" evidence="1">
    <location>
        <begin position="245"/>
        <end position="254"/>
    </location>
</feature>
<feature type="compositionally biased region" description="Basic and acidic residues" evidence="1">
    <location>
        <begin position="315"/>
        <end position="341"/>
    </location>
</feature>
<feature type="compositionally biased region" description="Acidic residues" evidence="1">
    <location>
        <begin position="168"/>
        <end position="181"/>
    </location>
</feature>
<feature type="compositionally biased region" description="Basic and acidic residues" evidence="1">
    <location>
        <begin position="561"/>
        <end position="581"/>
    </location>
</feature>
<name>A0A074X313_9PEZI</name>
<feature type="compositionally biased region" description="Basic and acidic residues" evidence="1">
    <location>
        <begin position="364"/>
        <end position="382"/>
    </location>
</feature>
<feature type="compositionally biased region" description="Pro residues" evidence="1">
    <location>
        <begin position="1441"/>
        <end position="1453"/>
    </location>
</feature>
<keyword evidence="3" id="KW-1185">Reference proteome</keyword>
<dbReference type="EMBL" id="KL584703">
    <property type="protein sequence ID" value="KEQ76407.1"/>
    <property type="molecule type" value="Genomic_DNA"/>
</dbReference>
<dbReference type="STRING" id="1043004.A0A074X313"/>
<feature type="region of interest" description="Disordered" evidence="1">
    <location>
        <begin position="111"/>
        <end position="504"/>
    </location>
</feature>
<proteinExistence type="predicted"/>
<feature type="compositionally biased region" description="Basic residues" evidence="1">
    <location>
        <begin position="583"/>
        <end position="594"/>
    </location>
</feature>
<feature type="region of interest" description="Disordered" evidence="1">
    <location>
        <begin position="1009"/>
        <end position="1087"/>
    </location>
</feature>
<feature type="region of interest" description="Disordered" evidence="1">
    <location>
        <begin position="960"/>
        <end position="996"/>
    </location>
</feature>
<feature type="compositionally biased region" description="Polar residues" evidence="1">
    <location>
        <begin position="1479"/>
        <end position="1488"/>
    </location>
</feature>
<feature type="compositionally biased region" description="Basic and acidic residues" evidence="1">
    <location>
        <begin position="1075"/>
        <end position="1087"/>
    </location>
</feature>
<feature type="compositionally biased region" description="Basic and acidic residues" evidence="1">
    <location>
        <begin position="1771"/>
        <end position="1793"/>
    </location>
</feature>
<feature type="compositionally biased region" description="Acidic residues" evidence="1">
    <location>
        <begin position="831"/>
        <end position="847"/>
    </location>
</feature>
<feature type="region of interest" description="Disordered" evidence="1">
    <location>
        <begin position="519"/>
        <end position="633"/>
    </location>
</feature>
<feature type="compositionally biased region" description="Low complexity" evidence="1">
    <location>
        <begin position="52"/>
        <end position="62"/>
    </location>
</feature>
<feature type="compositionally biased region" description="Acidic residues" evidence="1">
    <location>
        <begin position="206"/>
        <end position="219"/>
    </location>
</feature>
<evidence type="ECO:0000313" key="2">
    <source>
        <dbReference type="EMBL" id="KEQ76407.1"/>
    </source>
</evidence>
<evidence type="ECO:0000256" key="1">
    <source>
        <dbReference type="SAM" id="MobiDB-lite"/>
    </source>
</evidence>
<feature type="compositionally biased region" description="Polar residues" evidence="1">
    <location>
        <begin position="1211"/>
        <end position="1220"/>
    </location>
</feature>
<feature type="region of interest" description="Disordered" evidence="1">
    <location>
        <begin position="1103"/>
        <end position="1229"/>
    </location>
</feature>